<evidence type="ECO:0000259" key="1">
    <source>
        <dbReference type="Pfam" id="PF25375"/>
    </source>
</evidence>
<keyword evidence="3" id="KW-1185">Reference proteome</keyword>
<dbReference type="PANTHER" id="PTHR22716:SF1">
    <property type="entry name" value="ETS CLASS TRANSCRIPTION FACTOR-RELATED"/>
    <property type="match status" value="1"/>
</dbReference>
<dbReference type="GO" id="GO:0040027">
    <property type="term" value="P:negative regulation of vulval development"/>
    <property type="evidence" value="ECO:0007669"/>
    <property type="project" value="InterPro"/>
</dbReference>
<evidence type="ECO:0000313" key="2">
    <source>
        <dbReference type="EMBL" id="PIC29526.1"/>
    </source>
</evidence>
<name>A0A2G5TR93_9PELO</name>
<sequence length="299" mass="34783">MNEAVVKEEVIEGGFNFTFKNGEYVEVKQEEIEQKPEYFLEQEIKTEPIDFFENNSDELCEDVKPEPKESVSKIQKVSDKITERVCKLCHKRRPTHLLKLIKTKDEKTVVSEFFKFEGYLETMASYVCVSHIKTIIKDNEDKLKFANTPSEQRLRTFITQNIYLMEANKKSMKTWTSQRQICQVCHMVKESSQLFIAPKNIRMTIMIGFILRGTHSIDRAKAYVMAKGITCYSHRKESIDMIFEHLGVRNIEEFSKCAAFAMSDLVDIVEDIDSNFTVKQFMVAFNTLFIKKPKVSSSL</sequence>
<comment type="caution">
    <text evidence="2">The sequence shown here is derived from an EMBL/GenBank/DDBJ whole genome shotgun (WGS) entry which is preliminary data.</text>
</comment>
<dbReference type="PANTHER" id="PTHR22716">
    <property type="entry name" value="ETS CLASS TRANSCRIPTION FACTOR-RELATED-RELATED"/>
    <property type="match status" value="1"/>
</dbReference>
<dbReference type="Pfam" id="PF25375">
    <property type="entry name" value="Lin-15B"/>
    <property type="match status" value="1"/>
</dbReference>
<organism evidence="2 3">
    <name type="scientific">Caenorhabditis nigoni</name>
    <dbReference type="NCBI Taxonomy" id="1611254"/>
    <lineage>
        <taxon>Eukaryota</taxon>
        <taxon>Metazoa</taxon>
        <taxon>Ecdysozoa</taxon>
        <taxon>Nematoda</taxon>
        <taxon>Chromadorea</taxon>
        <taxon>Rhabditida</taxon>
        <taxon>Rhabditina</taxon>
        <taxon>Rhabditomorpha</taxon>
        <taxon>Rhabditoidea</taxon>
        <taxon>Rhabditidae</taxon>
        <taxon>Peloderinae</taxon>
        <taxon>Caenorhabditis</taxon>
    </lineage>
</organism>
<protein>
    <recommendedName>
        <fullName evidence="1">Lin-15A/B-like domain-containing protein</fullName>
    </recommendedName>
</protein>
<reference evidence="3" key="1">
    <citation type="submission" date="2017-10" db="EMBL/GenBank/DDBJ databases">
        <title>Rapid genome shrinkage in a self-fertile nematode reveals novel sperm competition proteins.</title>
        <authorList>
            <person name="Yin D."/>
            <person name="Schwarz E.M."/>
            <person name="Thomas C.G."/>
            <person name="Felde R.L."/>
            <person name="Korf I.F."/>
            <person name="Cutter A.D."/>
            <person name="Schartner C.M."/>
            <person name="Ralston E.J."/>
            <person name="Meyer B.J."/>
            <person name="Haag E.S."/>
        </authorList>
    </citation>
    <scope>NUCLEOTIDE SEQUENCE [LARGE SCALE GENOMIC DNA]</scope>
    <source>
        <strain evidence="3">JU1422</strain>
    </source>
</reference>
<proteinExistence type="predicted"/>
<evidence type="ECO:0000313" key="3">
    <source>
        <dbReference type="Proteomes" id="UP000230233"/>
    </source>
</evidence>
<accession>A0A2G5TR93</accession>
<dbReference type="Proteomes" id="UP000230233">
    <property type="component" value="Chromosome V"/>
</dbReference>
<gene>
    <name evidence="2" type="primary">Cnig_chr_V.g21080</name>
    <name evidence="2" type="ORF">B9Z55_021080</name>
</gene>
<feature type="domain" description="Lin-15A/B-like" evidence="1">
    <location>
        <begin position="180"/>
        <end position="293"/>
    </location>
</feature>
<dbReference type="AlphaFoldDB" id="A0A2G5TR93"/>
<dbReference type="InterPro" id="IPR057432">
    <property type="entry name" value="Lin-15A/B-like_dom"/>
</dbReference>
<dbReference type="InterPro" id="IPR040129">
    <property type="entry name" value="Lin-15B-like"/>
</dbReference>
<dbReference type="EMBL" id="PDUG01000005">
    <property type="protein sequence ID" value="PIC29526.1"/>
    <property type="molecule type" value="Genomic_DNA"/>
</dbReference>